<reference evidence="4 5" key="1">
    <citation type="journal article" date="2024" name="Science">
        <title>Giant polyketide synthase enzymes in the biosynthesis of giant marine polyether toxins.</title>
        <authorList>
            <person name="Fallon T.R."/>
            <person name="Shende V.V."/>
            <person name="Wierzbicki I.H."/>
            <person name="Pendleton A.L."/>
            <person name="Watervoot N.F."/>
            <person name="Auber R.P."/>
            <person name="Gonzalez D.J."/>
            <person name="Wisecaver J.H."/>
            <person name="Moore B.S."/>
        </authorList>
    </citation>
    <scope>NUCLEOTIDE SEQUENCE [LARGE SCALE GENOMIC DNA]</scope>
    <source>
        <strain evidence="4 5">12B1</strain>
    </source>
</reference>
<feature type="compositionally biased region" description="Polar residues" evidence="3">
    <location>
        <begin position="127"/>
        <end position="139"/>
    </location>
</feature>
<proteinExistence type="predicted"/>
<dbReference type="InterPro" id="IPR050216">
    <property type="entry name" value="LRR_domain-containing"/>
</dbReference>
<evidence type="ECO:0000256" key="2">
    <source>
        <dbReference type="ARBA" id="ARBA00022737"/>
    </source>
</evidence>
<dbReference type="Gene3D" id="3.80.10.10">
    <property type="entry name" value="Ribonuclease Inhibitor"/>
    <property type="match status" value="1"/>
</dbReference>
<dbReference type="SUPFAM" id="SSF52058">
    <property type="entry name" value="L domain-like"/>
    <property type="match status" value="1"/>
</dbReference>
<accession>A0AB34JCF9</accession>
<evidence type="ECO:0008006" key="6">
    <source>
        <dbReference type="Google" id="ProtNLM"/>
    </source>
</evidence>
<evidence type="ECO:0000313" key="5">
    <source>
        <dbReference type="Proteomes" id="UP001515480"/>
    </source>
</evidence>
<dbReference type="PANTHER" id="PTHR48051:SF1">
    <property type="entry name" value="RAS SUPPRESSOR PROTEIN 1"/>
    <property type="match status" value="1"/>
</dbReference>
<dbReference type="Proteomes" id="UP001515480">
    <property type="component" value="Unassembled WGS sequence"/>
</dbReference>
<gene>
    <name evidence="4" type="ORF">AB1Y20_022947</name>
</gene>
<dbReference type="PROSITE" id="PS51450">
    <property type="entry name" value="LRR"/>
    <property type="match status" value="1"/>
</dbReference>
<dbReference type="Pfam" id="PF00560">
    <property type="entry name" value="LRR_1"/>
    <property type="match status" value="1"/>
</dbReference>
<organism evidence="4 5">
    <name type="scientific">Prymnesium parvum</name>
    <name type="common">Toxic golden alga</name>
    <dbReference type="NCBI Taxonomy" id="97485"/>
    <lineage>
        <taxon>Eukaryota</taxon>
        <taxon>Haptista</taxon>
        <taxon>Haptophyta</taxon>
        <taxon>Prymnesiophyceae</taxon>
        <taxon>Prymnesiales</taxon>
        <taxon>Prymnesiaceae</taxon>
        <taxon>Prymnesium</taxon>
    </lineage>
</organism>
<dbReference type="SMART" id="SM00369">
    <property type="entry name" value="LRR_TYP"/>
    <property type="match status" value="2"/>
</dbReference>
<sequence>MDKVHEMRRYLEYAGVQPIVSECVDVALKSPQSADNPVGFLAHLMGNVALGASLSPTALGASEASDDVKWLLEDAITQAVACILRERPPHALWRMAEFLGWSPPVPEPDAGLGDAPADPLNALPPKTHSQVPLAQQTPPETALPAQGSDAILDLSNRGLTSIPEGLNIHAKQLDIFSNQLTSLAGVEQLNALEEIQAYDNKLKNINAITSMRQLRTLNVYNNRVSSIPEDVGRLENLQEVNVAGNKLMALSDKVFSAWHK</sequence>
<feature type="region of interest" description="Disordered" evidence="3">
    <location>
        <begin position="107"/>
        <end position="143"/>
    </location>
</feature>
<dbReference type="AlphaFoldDB" id="A0AB34JCF9"/>
<dbReference type="InterPro" id="IPR003591">
    <property type="entry name" value="Leu-rich_rpt_typical-subtyp"/>
</dbReference>
<dbReference type="InterPro" id="IPR001611">
    <property type="entry name" value="Leu-rich_rpt"/>
</dbReference>
<feature type="compositionally biased region" description="Low complexity" evidence="3">
    <location>
        <begin position="114"/>
        <end position="125"/>
    </location>
</feature>
<protein>
    <recommendedName>
        <fullName evidence="6">Leucine-rich repeat-containing protein 51</fullName>
    </recommendedName>
</protein>
<dbReference type="GO" id="GO:0005737">
    <property type="term" value="C:cytoplasm"/>
    <property type="evidence" value="ECO:0007669"/>
    <property type="project" value="TreeGrafter"/>
</dbReference>
<keyword evidence="1" id="KW-0433">Leucine-rich repeat</keyword>
<comment type="caution">
    <text evidence="4">The sequence shown here is derived from an EMBL/GenBank/DDBJ whole genome shotgun (WGS) entry which is preliminary data.</text>
</comment>
<keyword evidence="5" id="KW-1185">Reference proteome</keyword>
<keyword evidence="2" id="KW-0677">Repeat</keyword>
<dbReference type="InterPro" id="IPR032675">
    <property type="entry name" value="LRR_dom_sf"/>
</dbReference>
<dbReference type="PANTHER" id="PTHR48051">
    <property type="match status" value="1"/>
</dbReference>
<dbReference type="EMBL" id="JBGBPQ010000009">
    <property type="protein sequence ID" value="KAL1519424.1"/>
    <property type="molecule type" value="Genomic_DNA"/>
</dbReference>
<evidence type="ECO:0000313" key="4">
    <source>
        <dbReference type="EMBL" id="KAL1519424.1"/>
    </source>
</evidence>
<evidence type="ECO:0000256" key="3">
    <source>
        <dbReference type="SAM" id="MobiDB-lite"/>
    </source>
</evidence>
<name>A0AB34JCF9_PRYPA</name>
<evidence type="ECO:0000256" key="1">
    <source>
        <dbReference type="ARBA" id="ARBA00022614"/>
    </source>
</evidence>